<dbReference type="AlphaFoldDB" id="T0G8X8"/>
<organism evidence="1 2">
    <name type="scientific">Leptospira broomii serovar Hurstbridge str. 5399</name>
    <dbReference type="NCBI Taxonomy" id="1049789"/>
    <lineage>
        <taxon>Bacteria</taxon>
        <taxon>Pseudomonadati</taxon>
        <taxon>Spirochaetota</taxon>
        <taxon>Spirochaetia</taxon>
        <taxon>Leptospirales</taxon>
        <taxon>Leptospiraceae</taxon>
        <taxon>Leptospira</taxon>
    </lineage>
</organism>
<proteinExistence type="predicted"/>
<dbReference type="Proteomes" id="UP000015454">
    <property type="component" value="Unassembled WGS sequence"/>
</dbReference>
<dbReference type="EMBL" id="AHMO02000011">
    <property type="protein sequence ID" value="EQA43279.1"/>
    <property type="molecule type" value="Genomic_DNA"/>
</dbReference>
<protein>
    <submittedName>
        <fullName evidence="1">Uncharacterized protein</fullName>
    </submittedName>
</protein>
<evidence type="ECO:0000313" key="2">
    <source>
        <dbReference type="Proteomes" id="UP000015454"/>
    </source>
</evidence>
<reference evidence="1" key="1">
    <citation type="submission" date="2013-05" db="EMBL/GenBank/DDBJ databases">
        <authorList>
            <person name="Harkins D.M."/>
            <person name="Durkin A.S."/>
            <person name="Brinkac L.M."/>
            <person name="Haft D.H."/>
            <person name="Selengut J.D."/>
            <person name="Sanka R."/>
            <person name="DePew J."/>
            <person name="Purushe J."/>
            <person name="Hartskeerl R.A."/>
            <person name="Ahmed A."/>
            <person name="van der Linden H."/>
            <person name="Goris M.G.A."/>
            <person name="Vinetz J.M."/>
            <person name="Sutton G.G."/>
            <person name="Nierman W.C."/>
            <person name="Fouts D.E."/>
        </authorList>
    </citation>
    <scope>NUCLEOTIDE SEQUENCE [LARGE SCALE GENOMIC DNA]</scope>
    <source>
        <strain evidence="1">5399</strain>
    </source>
</reference>
<evidence type="ECO:0000313" key="1">
    <source>
        <dbReference type="EMBL" id="EQA43279.1"/>
    </source>
</evidence>
<name>T0G8X8_9LEPT</name>
<comment type="caution">
    <text evidence="1">The sequence shown here is derived from an EMBL/GenBank/DDBJ whole genome shotgun (WGS) entry which is preliminary data.</text>
</comment>
<sequence>MFGLYGASLFLENRLVEILDCLGTPFFKLLNVRNIRYVKYYK</sequence>
<gene>
    <name evidence="1" type="ORF">LEP1GSC050_1797</name>
</gene>
<accession>T0G8X8</accession>
<keyword evidence="2" id="KW-1185">Reference proteome</keyword>